<proteinExistence type="predicted"/>
<dbReference type="EnsemblMetazoa" id="GPPI027992-RA">
    <property type="protein sequence ID" value="GPPI027992-PA"/>
    <property type="gene ID" value="GPPI027992"/>
</dbReference>
<keyword evidence="1" id="KW-0472">Membrane</keyword>
<dbReference type="AlphaFoldDB" id="A0A1B0BF19"/>
<keyword evidence="3" id="KW-1185">Reference proteome</keyword>
<dbReference type="Proteomes" id="UP000092460">
    <property type="component" value="Unassembled WGS sequence"/>
</dbReference>
<reference evidence="2" key="2">
    <citation type="submission" date="2020-05" db="UniProtKB">
        <authorList>
            <consortium name="EnsemblMetazoa"/>
        </authorList>
    </citation>
    <scope>IDENTIFICATION</scope>
    <source>
        <strain evidence="2">IAEA</strain>
    </source>
</reference>
<evidence type="ECO:0000313" key="3">
    <source>
        <dbReference type="Proteomes" id="UP000092460"/>
    </source>
</evidence>
<evidence type="ECO:0000256" key="1">
    <source>
        <dbReference type="SAM" id="Phobius"/>
    </source>
</evidence>
<dbReference type="EMBL" id="JXJN01013266">
    <property type="status" value="NOT_ANNOTATED_CDS"/>
    <property type="molecule type" value="Genomic_DNA"/>
</dbReference>
<keyword evidence="1" id="KW-1133">Transmembrane helix</keyword>
<protein>
    <submittedName>
        <fullName evidence="2">Uncharacterized protein</fullName>
    </submittedName>
</protein>
<evidence type="ECO:0000313" key="2">
    <source>
        <dbReference type="EnsemblMetazoa" id="GPPI027992-PA"/>
    </source>
</evidence>
<feature type="transmembrane region" description="Helical" evidence="1">
    <location>
        <begin position="33"/>
        <end position="55"/>
    </location>
</feature>
<reference evidence="3" key="1">
    <citation type="submission" date="2015-01" db="EMBL/GenBank/DDBJ databases">
        <authorList>
            <person name="Aksoy S."/>
            <person name="Warren W."/>
            <person name="Wilson R.K."/>
        </authorList>
    </citation>
    <scope>NUCLEOTIDE SEQUENCE [LARGE SCALE GENOMIC DNA]</scope>
    <source>
        <strain evidence="3">IAEA</strain>
    </source>
</reference>
<sequence length="141" mass="16143">CCVIILGVRDLKDGSNYIQQPDISSYIHLHQSIALNFNIIFCGTPLVVLQVACLWERQYKSVGKRSTGAFSFHLFNVSGSTLDVVMYTIRSSHDSTVRLIFFKPISNDFYASYRSLCGRTQFRYQMMQFSKGVKPFIVVHQ</sequence>
<accession>A0A1B0BF19</accession>
<keyword evidence="1" id="KW-0812">Transmembrane</keyword>
<organism evidence="2 3">
    <name type="scientific">Glossina palpalis gambiensis</name>
    <dbReference type="NCBI Taxonomy" id="67801"/>
    <lineage>
        <taxon>Eukaryota</taxon>
        <taxon>Metazoa</taxon>
        <taxon>Ecdysozoa</taxon>
        <taxon>Arthropoda</taxon>
        <taxon>Hexapoda</taxon>
        <taxon>Insecta</taxon>
        <taxon>Pterygota</taxon>
        <taxon>Neoptera</taxon>
        <taxon>Endopterygota</taxon>
        <taxon>Diptera</taxon>
        <taxon>Brachycera</taxon>
        <taxon>Muscomorpha</taxon>
        <taxon>Hippoboscoidea</taxon>
        <taxon>Glossinidae</taxon>
        <taxon>Glossina</taxon>
    </lineage>
</organism>
<name>A0A1B0BF19_9MUSC</name>
<dbReference type="VEuPathDB" id="VectorBase:GPPI027992"/>